<dbReference type="OrthoDB" id="6508832at2759"/>
<feature type="compositionally biased region" description="Basic and acidic residues" evidence="1">
    <location>
        <begin position="353"/>
        <end position="366"/>
    </location>
</feature>
<evidence type="ECO:0000313" key="3">
    <source>
        <dbReference type="EnsemblFungi" id="EJT73790"/>
    </source>
</evidence>
<name>J3P298_GAET3</name>
<dbReference type="HOGENOM" id="CLU_042937_0_0_1"/>
<proteinExistence type="predicted"/>
<reference evidence="3" key="4">
    <citation type="journal article" date="2015" name="G3 (Bethesda)">
        <title>Genome sequences of three phytopathogenic species of the Magnaporthaceae family of fungi.</title>
        <authorList>
            <person name="Okagaki L.H."/>
            <person name="Nunes C.C."/>
            <person name="Sailsbery J."/>
            <person name="Clay B."/>
            <person name="Brown D."/>
            <person name="John T."/>
            <person name="Oh Y."/>
            <person name="Young N."/>
            <person name="Fitzgerald M."/>
            <person name="Haas B.J."/>
            <person name="Zeng Q."/>
            <person name="Young S."/>
            <person name="Adiconis X."/>
            <person name="Fan L."/>
            <person name="Levin J.Z."/>
            <person name="Mitchell T.K."/>
            <person name="Okubara P.A."/>
            <person name="Farman M.L."/>
            <person name="Kohn L.M."/>
            <person name="Birren B."/>
            <person name="Ma L.-J."/>
            <person name="Dean R.A."/>
        </authorList>
    </citation>
    <scope>NUCLEOTIDE SEQUENCE</scope>
    <source>
        <strain evidence="3">R3-111a-1</strain>
    </source>
</reference>
<dbReference type="VEuPathDB" id="FungiDB:GGTG_07646"/>
<protein>
    <submittedName>
        <fullName evidence="2 3">Uncharacterized protein</fullName>
    </submittedName>
</protein>
<evidence type="ECO:0000256" key="1">
    <source>
        <dbReference type="SAM" id="MobiDB-lite"/>
    </source>
</evidence>
<feature type="compositionally biased region" description="Polar residues" evidence="1">
    <location>
        <begin position="377"/>
        <end position="387"/>
    </location>
</feature>
<dbReference type="CDD" id="cd20273">
    <property type="entry name" value="Complex1_LYR_unchar"/>
    <property type="match status" value="1"/>
</dbReference>
<dbReference type="EMBL" id="GL385398">
    <property type="protein sequence ID" value="EJT73790.1"/>
    <property type="molecule type" value="Genomic_DNA"/>
</dbReference>
<sequence length="387" mass="42521">MPLLYVPARDPRHRIACFALYKALLRQVPQVVLPSAQTRGDGTVNPIKHLIRKGFRRNKSYISPRLVTSSLSNGYKFLDLLSAAREPDSPAHKTVLDFLTRYHEDRIKRRRAAAAGAGVEMGDEPPSSRPRLNQPGERRSLSGGRVRGPSIPFLRRVPNPSYAEPDPLGADDDHYSAALGAFAAAATNHVPAQVQPRFLYEHPTRPAAPSTLAGVRGVPKLAATVNGFPFLRVRKPQSLRLGAAIHALESKRGERISRMVEMDRGDGAAAARLEDEWEEMVQAQLVEQGIARRGRGGRGGGGGGGGGADGLDTFAGSTRFGVRYMQAQLQAQRLDQLERVRLLWGVAKEERRLAEDEKLTRKSIKSERRRLRMEQAAENTSPGEGVE</sequence>
<dbReference type="GeneID" id="20348104"/>
<dbReference type="Proteomes" id="UP000006039">
    <property type="component" value="Unassembled WGS sequence"/>
</dbReference>
<feature type="region of interest" description="Disordered" evidence="1">
    <location>
        <begin position="110"/>
        <end position="170"/>
    </location>
</feature>
<reference evidence="4" key="1">
    <citation type="submission" date="2010-07" db="EMBL/GenBank/DDBJ databases">
        <title>The genome sequence of Gaeumannomyces graminis var. tritici strain R3-111a-1.</title>
        <authorList>
            <consortium name="The Broad Institute Genome Sequencing Platform"/>
            <person name="Ma L.-J."/>
            <person name="Dead R."/>
            <person name="Young S."/>
            <person name="Zeng Q."/>
            <person name="Koehrsen M."/>
            <person name="Alvarado L."/>
            <person name="Berlin A."/>
            <person name="Chapman S.B."/>
            <person name="Chen Z."/>
            <person name="Freedman E."/>
            <person name="Gellesch M."/>
            <person name="Goldberg J."/>
            <person name="Griggs A."/>
            <person name="Gujja S."/>
            <person name="Heilman E.R."/>
            <person name="Heiman D."/>
            <person name="Hepburn T."/>
            <person name="Howarth C."/>
            <person name="Jen D."/>
            <person name="Larson L."/>
            <person name="Mehta T."/>
            <person name="Neiman D."/>
            <person name="Pearson M."/>
            <person name="Roberts A."/>
            <person name="Saif S."/>
            <person name="Shea T."/>
            <person name="Shenoy N."/>
            <person name="Sisk P."/>
            <person name="Stolte C."/>
            <person name="Sykes S."/>
            <person name="Walk T."/>
            <person name="White J."/>
            <person name="Yandava C."/>
            <person name="Haas B."/>
            <person name="Nusbaum C."/>
            <person name="Birren B."/>
        </authorList>
    </citation>
    <scope>NUCLEOTIDE SEQUENCE [LARGE SCALE GENOMIC DNA]</scope>
    <source>
        <strain evidence="4">R3-111a-1</strain>
    </source>
</reference>
<feature type="region of interest" description="Disordered" evidence="1">
    <location>
        <begin position="353"/>
        <end position="387"/>
    </location>
</feature>
<gene>
    <name evidence="3" type="primary">20348104</name>
    <name evidence="2" type="ORF">GGTG_07646</name>
</gene>
<keyword evidence="4" id="KW-1185">Reference proteome</keyword>
<dbReference type="AlphaFoldDB" id="J3P298"/>
<dbReference type="InterPro" id="IPR046896">
    <property type="entry name" value="Cup1-like_N"/>
</dbReference>
<reference evidence="2" key="3">
    <citation type="submission" date="2010-09" db="EMBL/GenBank/DDBJ databases">
        <title>Annotation of Gaeumannomyces graminis var. tritici R3-111a-1.</title>
        <authorList>
            <consortium name="The Broad Institute Genome Sequencing Platform"/>
            <person name="Ma L.-J."/>
            <person name="Dead R."/>
            <person name="Young S.K."/>
            <person name="Zeng Q."/>
            <person name="Gargeya S."/>
            <person name="Fitzgerald M."/>
            <person name="Haas B."/>
            <person name="Abouelleil A."/>
            <person name="Alvarado L."/>
            <person name="Arachchi H.M."/>
            <person name="Berlin A."/>
            <person name="Brown A."/>
            <person name="Chapman S.B."/>
            <person name="Chen Z."/>
            <person name="Dunbar C."/>
            <person name="Freedman E."/>
            <person name="Gearin G."/>
            <person name="Gellesch M."/>
            <person name="Goldberg J."/>
            <person name="Griggs A."/>
            <person name="Gujja S."/>
            <person name="Heiman D."/>
            <person name="Howarth C."/>
            <person name="Larson L."/>
            <person name="Lui A."/>
            <person name="MacDonald P.J.P."/>
            <person name="Mehta T."/>
            <person name="Montmayeur A."/>
            <person name="Murphy C."/>
            <person name="Neiman D."/>
            <person name="Pearson M."/>
            <person name="Priest M."/>
            <person name="Roberts A."/>
            <person name="Saif S."/>
            <person name="Shea T."/>
            <person name="Shenoy N."/>
            <person name="Sisk P."/>
            <person name="Stolte C."/>
            <person name="Sykes S."/>
            <person name="Yandava C."/>
            <person name="Wortman J."/>
            <person name="Nusbaum C."/>
            <person name="Birren B."/>
        </authorList>
    </citation>
    <scope>NUCLEOTIDE SEQUENCE</scope>
    <source>
        <strain evidence="2">R3-111a-1</strain>
    </source>
</reference>
<organism evidence="2">
    <name type="scientific">Gaeumannomyces tritici (strain R3-111a-1)</name>
    <name type="common">Wheat and barley take-all root rot fungus</name>
    <name type="synonym">Gaeumannomyces graminis var. tritici</name>
    <dbReference type="NCBI Taxonomy" id="644352"/>
    <lineage>
        <taxon>Eukaryota</taxon>
        <taxon>Fungi</taxon>
        <taxon>Dikarya</taxon>
        <taxon>Ascomycota</taxon>
        <taxon>Pezizomycotina</taxon>
        <taxon>Sordariomycetes</taxon>
        <taxon>Sordariomycetidae</taxon>
        <taxon>Magnaporthales</taxon>
        <taxon>Magnaporthaceae</taxon>
        <taxon>Gaeumannomyces</taxon>
    </lineage>
</organism>
<evidence type="ECO:0000313" key="2">
    <source>
        <dbReference type="EMBL" id="EJT73790.1"/>
    </source>
</evidence>
<reference evidence="3" key="5">
    <citation type="submission" date="2018-04" db="UniProtKB">
        <authorList>
            <consortium name="EnsemblFungi"/>
        </authorList>
    </citation>
    <scope>IDENTIFICATION</scope>
    <source>
        <strain evidence="3">R3-111a-1</strain>
    </source>
</reference>
<dbReference type="eggNOG" id="ENOG502T93A">
    <property type="taxonomic scope" value="Eukaryota"/>
</dbReference>
<reference evidence="2" key="2">
    <citation type="submission" date="2010-07" db="EMBL/GenBank/DDBJ databases">
        <authorList>
            <consortium name="The Broad Institute Genome Sequencing Platform"/>
            <consortium name="Broad Institute Genome Sequencing Center for Infectious Disease"/>
            <person name="Ma L.-J."/>
            <person name="Dead R."/>
            <person name="Young S."/>
            <person name="Zeng Q."/>
            <person name="Koehrsen M."/>
            <person name="Alvarado L."/>
            <person name="Berlin A."/>
            <person name="Chapman S.B."/>
            <person name="Chen Z."/>
            <person name="Freedman E."/>
            <person name="Gellesch M."/>
            <person name="Goldberg J."/>
            <person name="Griggs A."/>
            <person name="Gujja S."/>
            <person name="Heilman E.R."/>
            <person name="Heiman D."/>
            <person name="Hepburn T."/>
            <person name="Howarth C."/>
            <person name="Jen D."/>
            <person name="Larson L."/>
            <person name="Mehta T."/>
            <person name="Neiman D."/>
            <person name="Pearson M."/>
            <person name="Roberts A."/>
            <person name="Saif S."/>
            <person name="Shea T."/>
            <person name="Shenoy N."/>
            <person name="Sisk P."/>
            <person name="Stolte C."/>
            <person name="Sykes S."/>
            <person name="Walk T."/>
            <person name="White J."/>
            <person name="Yandava C."/>
            <person name="Haas B."/>
            <person name="Nusbaum C."/>
            <person name="Birren B."/>
        </authorList>
    </citation>
    <scope>NUCLEOTIDE SEQUENCE</scope>
    <source>
        <strain evidence="2">R3-111a-1</strain>
    </source>
</reference>
<dbReference type="RefSeq" id="XP_009223734.1">
    <property type="nucleotide sequence ID" value="XM_009225470.1"/>
</dbReference>
<evidence type="ECO:0000313" key="4">
    <source>
        <dbReference type="Proteomes" id="UP000006039"/>
    </source>
</evidence>
<dbReference type="STRING" id="644352.J3P298"/>
<accession>J3P298</accession>
<dbReference type="EnsemblFungi" id="EJT73790">
    <property type="protein sequence ID" value="EJT73790"/>
    <property type="gene ID" value="GGTG_07646"/>
</dbReference>